<feature type="compositionally biased region" description="Low complexity" evidence="1">
    <location>
        <begin position="14"/>
        <end position="37"/>
    </location>
</feature>
<feature type="compositionally biased region" description="Basic and acidic residues" evidence="1">
    <location>
        <begin position="182"/>
        <end position="241"/>
    </location>
</feature>
<name>A0A813GQG9_POLGL</name>
<feature type="region of interest" description="Disordered" evidence="1">
    <location>
        <begin position="1"/>
        <end position="281"/>
    </location>
</feature>
<evidence type="ECO:0000256" key="1">
    <source>
        <dbReference type="SAM" id="MobiDB-lite"/>
    </source>
</evidence>
<proteinExistence type="predicted"/>
<keyword evidence="3" id="KW-1185">Reference proteome</keyword>
<dbReference type="PANTHER" id="PTHR20916">
    <property type="entry name" value="CYSTEINE AND GLYCINE-RICH PROTEIN 2 BINDING PROTEIN"/>
    <property type="match status" value="1"/>
</dbReference>
<comment type="caution">
    <text evidence="2">The sequence shown here is derived from an EMBL/GenBank/DDBJ whole genome shotgun (WGS) entry which is preliminary data.</text>
</comment>
<organism evidence="2 3">
    <name type="scientific">Polarella glacialis</name>
    <name type="common">Dinoflagellate</name>
    <dbReference type="NCBI Taxonomy" id="89957"/>
    <lineage>
        <taxon>Eukaryota</taxon>
        <taxon>Sar</taxon>
        <taxon>Alveolata</taxon>
        <taxon>Dinophyceae</taxon>
        <taxon>Suessiales</taxon>
        <taxon>Suessiaceae</taxon>
        <taxon>Polarella</taxon>
    </lineage>
</organism>
<feature type="compositionally biased region" description="Basic and acidic residues" evidence="1">
    <location>
        <begin position="268"/>
        <end position="281"/>
    </location>
</feature>
<gene>
    <name evidence="2" type="ORF">PGLA1383_LOCUS45221</name>
</gene>
<feature type="compositionally biased region" description="Basic and acidic residues" evidence="1">
    <location>
        <begin position="341"/>
        <end position="354"/>
    </location>
</feature>
<feature type="compositionally biased region" description="Basic and acidic residues" evidence="1">
    <location>
        <begin position="123"/>
        <end position="137"/>
    </location>
</feature>
<dbReference type="Proteomes" id="UP000654075">
    <property type="component" value="Unassembled WGS sequence"/>
</dbReference>
<evidence type="ECO:0000313" key="2">
    <source>
        <dbReference type="EMBL" id="CAE8628616.1"/>
    </source>
</evidence>
<feature type="non-terminal residue" evidence="2">
    <location>
        <position position="1"/>
    </location>
</feature>
<accession>A0A813GQG9</accession>
<feature type="compositionally biased region" description="Low complexity" evidence="1">
    <location>
        <begin position="256"/>
        <end position="266"/>
    </location>
</feature>
<reference evidence="2" key="1">
    <citation type="submission" date="2021-02" db="EMBL/GenBank/DDBJ databases">
        <authorList>
            <person name="Dougan E. K."/>
            <person name="Rhodes N."/>
            <person name="Thang M."/>
            <person name="Chan C."/>
        </authorList>
    </citation>
    <scope>NUCLEOTIDE SEQUENCE</scope>
</reference>
<sequence>MFKQLLCPTPPAGDNNNNKNSNNNNDNNNNNNSNNNNNKKKKSNNNQNNQQEMSDHHAMDHGPAAPQGGMVTGQGRAMQREETRSAAGGGHAQDFMRNPANDGRLRSSGGLDHHQHQQNHHPVSYDDPRLRGGEDLRGNAGQGEMRMLNPAPHHRGAGDMEAPRSAVGGHHHSQNLGHHSLGHREDVRGGLRNEEPRGLREDPRLAQHMQREDPRGLREDPRQQLPLEDRRSPPRYPDEHQMNQMSPQQYHHHHGLQQPPHQQHQQHQARDPHGDPRDDRRMHHNQYMLPWEDGTQEEAPSQDYGSAPIQYANEVDDKGALVDGRRSRQRRGGDPPDNDMYDPRRAEDPRRAGQTDRVAPNNADRGL</sequence>
<evidence type="ECO:0000313" key="3">
    <source>
        <dbReference type="Proteomes" id="UP000654075"/>
    </source>
</evidence>
<feature type="region of interest" description="Disordered" evidence="1">
    <location>
        <begin position="309"/>
        <end position="367"/>
    </location>
</feature>
<dbReference type="AlphaFoldDB" id="A0A813GQG9"/>
<dbReference type="PANTHER" id="PTHR20916:SF18">
    <property type="entry name" value="IPT_TIG DOMAIN-CONTAINING PROTEIN"/>
    <property type="match status" value="1"/>
</dbReference>
<feature type="compositionally biased region" description="Basic and acidic residues" evidence="1">
    <location>
        <begin position="315"/>
        <end position="334"/>
    </location>
</feature>
<protein>
    <submittedName>
        <fullName evidence="2">Uncharacterized protein</fullName>
    </submittedName>
</protein>
<dbReference type="EMBL" id="CAJNNV010029442">
    <property type="protein sequence ID" value="CAE8628616.1"/>
    <property type="molecule type" value="Genomic_DNA"/>
</dbReference>